<dbReference type="PANTHER" id="PTHR33204:SF18">
    <property type="entry name" value="TRANSCRIPTIONAL REGULATORY PROTEIN"/>
    <property type="match status" value="1"/>
</dbReference>
<dbReference type="PANTHER" id="PTHR33204">
    <property type="entry name" value="TRANSCRIPTIONAL REGULATOR, MARR FAMILY"/>
    <property type="match status" value="1"/>
</dbReference>
<organism evidence="5 6">
    <name type="scientific">Leptolyngbya cf. ectocarpi LEGE 11479</name>
    <dbReference type="NCBI Taxonomy" id="1828722"/>
    <lineage>
        <taxon>Bacteria</taxon>
        <taxon>Bacillati</taxon>
        <taxon>Cyanobacteriota</taxon>
        <taxon>Cyanophyceae</taxon>
        <taxon>Leptolyngbyales</taxon>
        <taxon>Leptolyngbyaceae</taxon>
        <taxon>Leptolyngbya group</taxon>
        <taxon>Leptolyngbya</taxon>
    </lineage>
</organism>
<dbReference type="PROSITE" id="PS51118">
    <property type="entry name" value="HTH_HXLR"/>
    <property type="match status" value="1"/>
</dbReference>
<evidence type="ECO:0000256" key="3">
    <source>
        <dbReference type="ARBA" id="ARBA00023163"/>
    </source>
</evidence>
<accession>A0A928ZWN3</accession>
<comment type="caution">
    <text evidence="5">The sequence shown here is derived from an EMBL/GenBank/DDBJ whole genome shotgun (WGS) entry which is preliminary data.</text>
</comment>
<dbReference type="CDD" id="cd00090">
    <property type="entry name" value="HTH_ARSR"/>
    <property type="match status" value="1"/>
</dbReference>
<dbReference type="Proteomes" id="UP000615026">
    <property type="component" value="Unassembled WGS sequence"/>
</dbReference>
<feature type="domain" description="HTH hxlR-type" evidence="4">
    <location>
        <begin position="11"/>
        <end position="110"/>
    </location>
</feature>
<dbReference type="InterPro" id="IPR011991">
    <property type="entry name" value="ArsR-like_HTH"/>
</dbReference>
<keyword evidence="6" id="KW-1185">Reference proteome</keyword>
<dbReference type="Pfam" id="PF01638">
    <property type="entry name" value="HxlR"/>
    <property type="match status" value="1"/>
</dbReference>
<evidence type="ECO:0000259" key="4">
    <source>
        <dbReference type="PROSITE" id="PS51118"/>
    </source>
</evidence>
<evidence type="ECO:0000313" key="5">
    <source>
        <dbReference type="EMBL" id="MBE9068793.1"/>
    </source>
</evidence>
<dbReference type="InterPro" id="IPR036390">
    <property type="entry name" value="WH_DNA-bd_sf"/>
</dbReference>
<dbReference type="EMBL" id="JADEXP010000202">
    <property type="protein sequence ID" value="MBE9068793.1"/>
    <property type="molecule type" value="Genomic_DNA"/>
</dbReference>
<dbReference type="InterPro" id="IPR002577">
    <property type="entry name" value="HTH_HxlR"/>
</dbReference>
<dbReference type="AlphaFoldDB" id="A0A928ZWN3"/>
<proteinExistence type="predicted"/>
<dbReference type="GO" id="GO:0003677">
    <property type="term" value="F:DNA binding"/>
    <property type="evidence" value="ECO:0007669"/>
    <property type="project" value="UniProtKB-KW"/>
</dbReference>
<reference evidence="5" key="1">
    <citation type="submission" date="2020-10" db="EMBL/GenBank/DDBJ databases">
        <authorList>
            <person name="Castelo-Branco R."/>
            <person name="Eusebio N."/>
            <person name="Adriana R."/>
            <person name="Vieira A."/>
            <person name="Brugerolle De Fraissinette N."/>
            <person name="Rezende De Castro R."/>
            <person name="Schneider M.P."/>
            <person name="Vasconcelos V."/>
            <person name="Leao P.N."/>
        </authorList>
    </citation>
    <scope>NUCLEOTIDE SEQUENCE</scope>
    <source>
        <strain evidence="5">LEGE 11479</strain>
    </source>
</reference>
<keyword evidence="3" id="KW-0804">Transcription</keyword>
<name>A0A928ZWN3_LEPEC</name>
<evidence type="ECO:0000313" key="6">
    <source>
        <dbReference type="Proteomes" id="UP000615026"/>
    </source>
</evidence>
<keyword evidence="1" id="KW-0805">Transcription regulation</keyword>
<evidence type="ECO:0000256" key="1">
    <source>
        <dbReference type="ARBA" id="ARBA00023015"/>
    </source>
</evidence>
<dbReference type="RefSeq" id="WP_193994727.1">
    <property type="nucleotide sequence ID" value="NZ_JADEXP010000202.1"/>
</dbReference>
<sequence length="119" mass="13950">MEQFPSILDTHPYLRQTLDLVSDKWITAIIYVLSRGKRRYGELQREIGGVSQRMLTRTLRNLEKDGLVRREEFTTPSLMVEYSLTPLGETLVEPLQSLCQWSVDYFDEVRRARESNPSQ</sequence>
<dbReference type="InterPro" id="IPR036388">
    <property type="entry name" value="WH-like_DNA-bd_sf"/>
</dbReference>
<keyword evidence="2" id="KW-0238">DNA-binding</keyword>
<dbReference type="SUPFAM" id="SSF46785">
    <property type="entry name" value="Winged helix' DNA-binding domain"/>
    <property type="match status" value="1"/>
</dbReference>
<dbReference type="Gene3D" id="1.10.10.10">
    <property type="entry name" value="Winged helix-like DNA-binding domain superfamily/Winged helix DNA-binding domain"/>
    <property type="match status" value="1"/>
</dbReference>
<protein>
    <submittedName>
        <fullName evidence="5">Helix-turn-helix transcriptional regulator</fullName>
    </submittedName>
</protein>
<evidence type="ECO:0000256" key="2">
    <source>
        <dbReference type="ARBA" id="ARBA00023125"/>
    </source>
</evidence>
<gene>
    <name evidence="5" type="ORF">IQ260_19290</name>
</gene>